<feature type="domain" description="Reverse transcriptase Ty1/copia-type" evidence="1">
    <location>
        <begin position="11"/>
        <end position="79"/>
    </location>
</feature>
<evidence type="ECO:0000259" key="1">
    <source>
        <dbReference type="Pfam" id="PF07727"/>
    </source>
</evidence>
<name>A0ABR0WKU9_REHGL</name>
<keyword evidence="3" id="KW-1185">Reference proteome</keyword>
<organism evidence="2 3">
    <name type="scientific">Rehmannia glutinosa</name>
    <name type="common">Chinese foxglove</name>
    <dbReference type="NCBI Taxonomy" id="99300"/>
    <lineage>
        <taxon>Eukaryota</taxon>
        <taxon>Viridiplantae</taxon>
        <taxon>Streptophyta</taxon>
        <taxon>Embryophyta</taxon>
        <taxon>Tracheophyta</taxon>
        <taxon>Spermatophyta</taxon>
        <taxon>Magnoliopsida</taxon>
        <taxon>eudicotyledons</taxon>
        <taxon>Gunneridae</taxon>
        <taxon>Pentapetalae</taxon>
        <taxon>asterids</taxon>
        <taxon>lamiids</taxon>
        <taxon>Lamiales</taxon>
        <taxon>Orobanchaceae</taxon>
        <taxon>Rehmannieae</taxon>
        <taxon>Rehmannia</taxon>
    </lineage>
</organism>
<accession>A0ABR0WKU9</accession>
<dbReference type="SUPFAM" id="SSF56672">
    <property type="entry name" value="DNA/RNA polymerases"/>
    <property type="match status" value="1"/>
</dbReference>
<dbReference type="EMBL" id="JABTTQ020000010">
    <property type="protein sequence ID" value="KAK6147714.1"/>
    <property type="molecule type" value="Genomic_DNA"/>
</dbReference>
<dbReference type="CDD" id="cd09272">
    <property type="entry name" value="RNase_HI_RT_Ty1"/>
    <property type="match status" value="1"/>
</dbReference>
<comment type="caution">
    <text evidence="2">The sequence shown here is derived from an EMBL/GenBank/DDBJ whole genome shotgun (WGS) entry which is preliminary data.</text>
</comment>
<evidence type="ECO:0000313" key="3">
    <source>
        <dbReference type="Proteomes" id="UP001318860"/>
    </source>
</evidence>
<protein>
    <recommendedName>
        <fullName evidence="1">Reverse transcriptase Ty1/copia-type domain-containing protein</fullName>
    </recommendedName>
</protein>
<dbReference type="PANTHER" id="PTHR11439">
    <property type="entry name" value="GAG-POL-RELATED RETROTRANSPOSON"/>
    <property type="match status" value="1"/>
</dbReference>
<dbReference type="InterPro" id="IPR043502">
    <property type="entry name" value="DNA/RNA_pol_sf"/>
</dbReference>
<dbReference type="InterPro" id="IPR013103">
    <property type="entry name" value="RVT_2"/>
</dbReference>
<reference evidence="2 3" key="1">
    <citation type="journal article" date="2021" name="Comput. Struct. Biotechnol. J.">
        <title>De novo genome assembly of the potent medicinal plant Rehmannia glutinosa using nanopore technology.</title>
        <authorList>
            <person name="Ma L."/>
            <person name="Dong C."/>
            <person name="Song C."/>
            <person name="Wang X."/>
            <person name="Zheng X."/>
            <person name="Niu Y."/>
            <person name="Chen S."/>
            <person name="Feng W."/>
        </authorList>
    </citation>
    <scope>NUCLEOTIDE SEQUENCE [LARGE SCALE GENOMIC DNA]</scope>
    <source>
        <strain evidence="2">DH-2019</strain>
    </source>
</reference>
<evidence type="ECO:0000313" key="2">
    <source>
        <dbReference type="EMBL" id="KAK6147714.1"/>
    </source>
</evidence>
<sequence length="372" mass="43004">MQEQLNQFEWNKVWELVQRPTHQNIIGTKWVSRKKMNEEESIVRNKVRLVAKGYCQEEGIDFDETFSFVARLEAIRMFLYYQGKFEMSMMGELTFFLGLQVKQLKDGTFMSQTKYTTDLMKKFGMEEKSYVNIPMNTSVNMDMDVDGKSVDQTRYRALIGSLLYLTASRPDITFAVGVCARFQSAPKESHMTAAKRILRYLKGCQEVGIWYPKKEGFKLVGLSDSDWAGDTDDRKSTTGFIFFMGDTAFTWASKKQPIVTLSTCEAEYVAATSCVSHAIWLRNLLKELSMSQEDPTEIYVDNKSAIALAKNPVFHNRSKHIDTRYHYIRECIAREEVQVKYVKSQDQVADIFTKPLKYEEFARLRSSLGIIK</sequence>
<dbReference type="Pfam" id="PF07727">
    <property type="entry name" value="RVT_2"/>
    <property type="match status" value="1"/>
</dbReference>
<proteinExistence type="predicted"/>
<gene>
    <name evidence="2" type="ORF">DH2020_018626</name>
</gene>
<dbReference type="Proteomes" id="UP001318860">
    <property type="component" value="Unassembled WGS sequence"/>
</dbReference>
<dbReference type="PANTHER" id="PTHR11439:SF483">
    <property type="entry name" value="PEPTIDE SYNTHASE GLIP-LIKE, PUTATIVE (AFU_ORTHOLOGUE AFUA_3G12920)-RELATED"/>
    <property type="match status" value="1"/>
</dbReference>